<dbReference type="GO" id="GO:0005737">
    <property type="term" value="C:cytoplasm"/>
    <property type="evidence" value="ECO:0007669"/>
    <property type="project" value="UniProtKB-SubCell"/>
</dbReference>
<feature type="compositionally biased region" description="Basic and acidic residues" evidence="5">
    <location>
        <begin position="36"/>
        <end position="47"/>
    </location>
</feature>
<dbReference type="InterPro" id="IPR038881">
    <property type="entry name" value="Yae1-like"/>
</dbReference>
<evidence type="ECO:0000256" key="2">
    <source>
        <dbReference type="ARBA" id="ARBA00004496"/>
    </source>
</evidence>
<sequence length="216" mass="24386">MKGSLAEELYSESLKLQKLELDSASNAENKVFGFQDSERDHSLHEDDSFWDGSDQELEKSSNLDRAWQCRREQYHTIGYRDGIIAGKEATVQEGFNIGFRESVSVGCKWGMVRGVTSALAVLPDALKGELMDTEERRTEFKKLHESTRSLSTTDALKLFNDSIVNKKSTEQGESSEVSSDEGDLHQQRAEQKQLKSYYGELQSLILKSPQIKIQSP</sequence>
<gene>
    <name evidence="7" type="ORF">TIFTF001_031839</name>
</gene>
<protein>
    <recommendedName>
        <fullName evidence="6">Essential protein Yae1 N-terminal domain-containing protein</fullName>
    </recommendedName>
</protein>
<name>A0AA88DVS5_FICCA</name>
<dbReference type="GO" id="GO:0005634">
    <property type="term" value="C:nucleus"/>
    <property type="evidence" value="ECO:0007669"/>
    <property type="project" value="UniProtKB-SubCell"/>
</dbReference>
<evidence type="ECO:0000313" key="8">
    <source>
        <dbReference type="Proteomes" id="UP001187192"/>
    </source>
</evidence>
<evidence type="ECO:0000256" key="3">
    <source>
        <dbReference type="ARBA" id="ARBA00022490"/>
    </source>
</evidence>
<reference evidence="7" key="1">
    <citation type="submission" date="2023-07" db="EMBL/GenBank/DDBJ databases">
        <title>draft genome sequence of fig (Ficus carica).</title>
        <authorList>
            <person name="Takahashi T."/>
            <person name="Nishimura K."/>
        </authorList>
    </citation>
    <scope>NUCLEOTIDE SEQUENCE</scope>
</reference>
<evidence type="ECO:0000256" key="4">
    <source>
        <dbReference type="ARBA" id="ARBA00023242"/>
    </source>
</evidence>
<comment type="caution">
    <text evidence="7">The sequence shown here is derived from an EMBL/GenBank/DDBJ whole genome shotgun (WGS) entry which is preliminary data.</text>
</comment>
<dbReference type="InterPro" id="IPR019191">
    <property type="entry name" value="Essential_protein_Yae1_N"/>
</dbReference>
<keyword evidence="8" id="KW-1185">Reference proteome</keyword>
<keyword evidence="4" id="KW-0539">Nucleus</keyword>
<proteinExistence type="predicted"/>
<dbReference type="PANTHER" id="PTHR18829:SF0">
    <property type="entry name" value="PROTEIN YAE1 HOMOLOG"/>
    <property type="match status" value="1"/>
</dbReference>
<feature type="domain" description="Essential protein Yae1 N-terminal" evidence="6">
    <location>
        <begin position="78"/>
        <end position="115"/>
    </location>
</feature>
<keyword evidence="3" id="KW-0963">Cytoplasm</keyword>
<evidence type="ECO:0000256" key="1">
    <source>
        <dbReference type="ARBA" id="ARBA00004123"/>
    </source>
</evidence>
<evidence type="ECO:0000256" key="5">
    <source>
        <dbReference type="SAM" id="MobiDB-lite"/>
    </source>
</evidence>
<dbReference type="Proteomes" id="UP001187192">
    <property type="component" value="Unassembled WGS sequence"/>
</dbReference>
<organism evidence="7 8">
    <name type="scientific">Ficus carica</name>
    <name type="common">Common fig</name>
    <dbReference type="NCBI Taxonomy" id="3494"/>
    <lineage>
        <taxon>Eukaryota</taxon>
        <taxon>Viridiplantae</taxon>
        <taxon>Streptophyta</taxon>
        <taxon>Embryophyta</taxon>
        <taxon>Tracheophyta</taxon>
        <taxon>Spermatophyta</taxon>
        <taxon>Magnoliopsida</taxon>
        <taxon>eudicotyledons</taxon>
        <taxon>Gunneridae</taxon>
        <taxon>Pentapetalae</taxon>
        <taxon>rosids</taxon>
        <taxon>fabids</taxon>
        <taxon>Rosales</taxon>
        <taxon>Moraceae</taxon>
        <taxon>Ficeae</taxon>
        <taxon>Ficus</taxon>
    </lineage>
</organism>
<feature type="region of interest" description="Disordered" evidence="5">
    <location>
        <begin position="167"/>
        <end position="191"/>
    </location>
</feature>
<dbReference type="PANTHER" id="PTHR18829">
    <property type="entry name" value="PROTEIN YAE1 HOMOLOG"/>
    <property type="match status" value="1"/>
</dbReference>
<evidence type="ECO:0000259" key="6">
    <source>
        <dbReference type="Pfam" id="PF09811"/>
    </source>
</evidence>
<feature type="region of interest" description="Disordered" evidence="5">
    <location>
        <begin position="33"/>
        <end position="55"/>
    </location>
</feature>
<dbReference type="Pfam" id="PF09811">
    <property type="entry name" value="Yae1_N"/>
    <property type="match status" value="1"/>
</dbReference>
<feature type="compositionally biased region" description="Basic and acidic residues" evidence="5">
    <location>
        <begin position="182"/>
        <end position="191"/>
    </location>
</feature>
<dbReference type="AlphaFoldDB" id="A0AA88DVS5"/>
<accession>A0AA88DVS5</accession>
<comment type="subcellular location">
    <subcellularLocation>
        <location evidence="2">Cytoplasm</location>
    </subcellularLocation>
    <subcellularLocation>
        <location evidence="1">Nucleus</location>
    </subcellularLocation>
</comment>
<evidence type="ECO:0000313" key="7">
    <source>
        <dbReference type="EMBL" id="GMN62757.1"/>
    </source>
</evidence>
<dbReference type="EMBL" id="BTGU01000134">
    <property type="protein sequence ID" value="GMN62757.1"/>
    <property type="molecule type" value="Genomic_DNA"/>
</dbReference>